<organism evidence="1">
    <name type="scientific">Protobothrops flavoviridis</name>
    <name type="common">Habu</name>
    <name type="synonym">Trimeresurus flavoviridis</name>
    <dbReference type="NCBI Taxonomy" id="88087"/>
    <lineage>
        <taxon>Eukaryota</taxon>
        <taxon>Metazoa</taxon>
        <taxon>Chordata</taxon>
        <taxon>Craniata</taxon>
        <taxon>Vertebrata</taxon>
        <taxon>Euteleostomi</taxon>
        <taxon>Lepidosauria</taxon>
        <taxon>Squamata</taxon>
        <taxon>Bifurcata</taxon>
        <taxon>Unidentata</taxon>
        <taxon>Episquamata</taxon>
        <taxon>Toxicofera</taxon>
        <taxon>Serpentes</taxon>
        <taxon>Colubroidea</taxon>
        <taxon>Viperidae</taxon>
        <taxon>Crotalinae</taxon>
        <taxon>Protobothrops</taxon>
    </lineage>
</organism>
<dbReference type="EMBL" id="AB985226">
    <property type="protein sequence ID" value="BAP39951.1"/>
    <property type="molecule type" value="mRNA"/>
</dbReference>
<feature type="non-terminal residue" evidence="1">
    <location>
        <position position="67"/>
    </location>
</feature>
<dbReference type="AlphaFoldDB" id="A0A077L805"/>
<proteinExistence type="evidence at transcript level"/>
<protein>
    <submittedName>
        <fullName evidence="1">Metalloprotease P-II 2</fullName>
    </submittedName>
</protein>
<name>A0A077L805_PROFL</name>
<feature type="non-terminal residue" evidence="1">
    <location>
        <position position="1"/>
    </location>
</feature>
<evidence type="ECO:0000313" key="1">
    <source>
        <dbReference type="EMBL" id="BAP39951.1"/>
    </source>
</evidence>
<dbReference type="GO" id="GO:0008237">
    <property type="term" value="F:metallopeptidase activity"/>
    <property type="evidence" value="ECO:0007669"/>
    <property type="project" value="UniProtKB-KW"/>
</dbReference>
<keyword evidence="1" id="KW-0482">Metalloprotease</keyword>
<dbReference type="GO" id="GO:0006508">
    <property type="term" value="P:proteolysis"/>
    <property type="evidence" value="ECO:0007669"/>
    <property type="project" value="UniProtKB-KW"/>
</dbReference>
<sequence>TSADLRKKEQYAGEQGVITRMTAALANLLTVPEIPKQQWRWNGLQQQAVCCCDYSLLINFWLLSDLI</sequence>
<accession>A0A077L805</accession>
<reference evidence="1" key="1">
    <citation type="submission" date="2014-08" db="EMBL/GenBank/DDBJ databases">
        <title>Regulation and rapid evolution of snake venom proteomes:More abundant venom components evolve more rapidly.</title>
        <authorList>
            <person name="Aird S.D."/>
            <person name="Aggarwal S."/>
            <person name="Villar-Briones A."/>
            <person name="Man-Ying Tin M."/>
            <person name="Terada K."/>
            <person name="Mikheyev A.S."/>
        </authorList>
    </citation>
    <scope>NUCLEOTIDE SEQUENCE</scope>
    <source>
        <tissue evidence="1">Venom gland</tissue>
    </source>
</reference>
<keyword evidence="1" id="KW-0645">Protease</keyword>
<keyword evidence="1" id="KW-0378">Hydrolase</keyword>